<dbReference type="PROSITE" id="PS50088">
    <property type="entry name" value="ANK_REPEAT"/>
    <property type="match status" value="2"/>
</dbReference>
<name>A0A6P7T9Z1_9MOLL</name>
<evidence type="ECO:0000256" key="1">
    <source>
        <dbReference type="ARBA" id="ARBA00022737"/>
    </source>
</evidence>
<dbReference type="AlphaFoldDB" id="A0A6P7T9Z1"/>
<proteinExistence type="predicted"/>
<evidence type="ECO:0000256" key="3">
    <source>
        <dbReference type="PROSITE-ProRule" id="PRU00023"/>
    </source>
</evidence>
<protein>
    <submittedName>
        <fullName evidence="6">Ankyrin repeat domain-containing protein 54</fullName>
    </submittedName>
</protein>
<dbReference type="SUPFAM" id="SSF48403">
    <property type="entry name" value="Ankyrin repeat"/>
    <property type="match status" value="1"/>
</dbReference>
<accession>A0A6P7T9Z1</accession>
<keyword evidence="1" id="KW-0677">Repeat</keyword>
<dbReference type="PROSITE" id="PS50297">
    <property type="entry name" value="ANK_REP_REGION"/>
    <property type="match status" value="2"/>
</dbReference>
<dbReference type="InterPro" id="IPR036770">
    <property type="entry name" value="Ankyrin_rpt-contain_sf"/>
</dbReference>
<feature type="region of interest" description="Disordered" evidence="4">
    <location>
        <begin position="1"/>
        <end position="28"/>
    </location>
</feature>
<organism evidence="5 6">
    <name type="scientific">Octopus sinensis</name>
    <name type="common">East Asian common octopus</name>
    <dbReference type="NCBI Taxonomy" id="2607531"/>
    <lineage>
        <taxon>Eukaryota</taxon>
        <taxon>Metazoa</taxon>
        <taxon>Spiralia</taxon>
        <taxon>Lophotrochozoa</taxon>
        <taxon>Mollusca</taxon>
        <taxon>Cephalopoda</taxon>
        <taxon>Coleoidea</taxon>
        <taxon>Octopodiformes</taxon>
        <taxon>Octopoda</taxon>
        <taxon>Incirrata</taxon>
        <taxon>Octopodidae</taxon>
        <taxon>Octopus</taxon>
    </lineage>
</organism>
<evidence type="ECO:0000313" key="6">
    <source>
        <dbReference type="RefSeq" id="XP_029647160.1"/>
    </source>
</evidence>
<evidence type="ECO:0000256" key="4">
    <source>
        <dbReference type="SAM" id="MobiDB-lite"/>
    </source>
</evidence>
<feature type="repeat" description="ANK" evidence="3">
    <location>
        <begin position="110"/>
        <end position="142"/>
    </location>
</feature>
<dbReference type="Pfam" id="PF12796">
    <property type="entry name" value="Ank_2"/>
    <property type="match status" value="1"/>
</dbReference>
<dbReference type="PANTHER" id="PTHR24171">
    <property type="entry name" value="ANKYRIN REPEAT DOMAIN-CONTAINING PROTEIN 39-RELATED"/>
    <property type="match status" value="1"/>
</dbReference>
<feature type="repeat" description="ANK" evidence="3">
    <location>
        <begin position="143"/>
        <end position="175"/>
    </location>
</feature>
<dbReference type="Proteomes" id="UP000515154">
    <property type="component" value="Linkage group LG17"/>
</dbReference>
<evidence type="ECO:0000256" key="2">
    <source>
        <dbReference type="ARBA" id="ARBA00023043"/>
    </source>
</evidence>
<evidence type="ECO:0000313" key="5">
    <source>
        <dbReference type="Proteomes" id="UP000515154"/>
    </source>
</evidence>
<dbReference type="KEGG" id="osn:115221083"/>
<reference evidence="6" key="1">
    <citation type="submission" date="2025-08" db="UniProtKB">
        <authorList>
            <consortium name="RefSeq"/>
        </authorList>
    </citation>
    <scope>IDENTIFICATION</scope>
</reference>
<dbReference type="Gene3D" id="1.25.40.20">
    <property type="entry name" value="Ankyrin repeat-containing domain"/>
    <property type="match status" value="1"/>
</dbReference>
<keyword evidence="2 3" id="KW-0040">ANK repeat</keyword>
<gene>
    <name evidence="6" type="primary">LOC115221083</name>
</gene>
<dbReference type="RefSeq" id="XP_029647160.1">
    <property type="nucleotide sequence ID" value="XM_029791300.2"/>
</dbReference>
<sequence>MNIDKDQNQNPDSTRNIQGSGDTPKFDVSIWPEKIPGNLHYTSDYVQNKLLGKVKPSTSHRQVRLKDFKVGIRRNPKDERKMMSAANKNDYPSVLKFLESGIDARSADEKKRTALHFAAAQGNVLIAQMLIERGADPNQIDILNNTPLHLAVCTNNIAMVTLLLKAGTNAKAIQQCGRRLLLLAKSTLCTIPKNTDFNCEKHKQDALQLTEMLLQYLCRTGWESDVKQLEYLRNLLHKPSCNDLDNVSELLSEFTRMAIDRPIT</sequence>
<dbReference type="InterPro" id="IPR002110">
    <property type="entry name" value="Ankyrin_rpt"/>
</dbReference>
<feature type="compositionally biased region" description="Polar residues" evidence="4">
    <location>
        <begin position="8"/>
        <end position="21"/>
    </location>
</feature>
<keyword evidence="5" id="KW-1185">Reference proteome</keyword>
<dbReference type="SMART" id="SM00248">
    <property type="entry name" value="ANK"/>
    <property type="match status" value="2"/>
</dbReference>